<protein>
    <submittedName>
        <fullName evidence="1">Uncharacterized protein</fullName>
    </submittedName>
</protein>
<gene>
    <name evidence="1" type="ORF">PCA20602_02683</name>
</gene>
<keyword evidence="2" id="KW-1185">Reference proteome</keyword>
<reference evidence="1 2" key="1">
    <citation type="submission" date="2019-08" db="EMBL/GenBank/DDBJ databases">
        <authorList>
            <person name="Peeters C."/>
        </authorList>
    </citation>
    <scope>NUCLEOTIDE SEQUENCE [LARGE SCALE GENOMIC DNA]</scope>
    <source>
        <strain evidence="1 2">LMG 20602</strain>
    </source>
</reference>
<name>A0ABY6W117_9BURK</name>
<evidence type="ECO:0000313" key="2">
    <source>
        <dbReference type="Proteomes" id="UP000366065"/>
    </source>
</evidence>
<dbReference type="EMBL" id="CABPRV010000005">
    <property type="protein sequence ID" value="VVE12023.1"/>
    <property type="molecule type" value="Genomic_DNA"/>
</dbReference>
<comment type="caution">
    <text evidence="1">The sequence shown here is derived from an EMBL/GenBank/DDBJ whole genome shotgun (WGS) entry which is preliminary data.</text>
</comment>
<organism evidence="1 2">
    <name type="scientific">Pandoraea capi</name>
    <dbReference type="NCBI Taxonomy" id="2508286"/>
    <lineage>
        <taxon>Bacteria</taxon>
        <taxon>Pseudomonadati</taxon>
        <taxon>Pseudomonadota</taxon>
        <taxon>Betaproteobacteria</taxon>
        <taxon>Burkholderiales</taxon>
        <taxon>Burkholderiaceae</taxon>
        <taxon>Pandoraea</taxon>
    </lineage>
</organism>
<accession>A0ABY6W117</accession>
<sequence length="77" mass="8548">MPPINFVYRGCTVAIQVVDSATTWDVTIRVTPFDGVELIEPFGSREMKLAKSESLDEIQGALIEEVRLAIDHRLVGC</sequence>
<proteinExistence type="predicted"/>
<dbReference type="Proteomes" id="UP000366065">
    <property type="component" value="Unassembled WGS sequence"/>
</dbReference>
<evidence type="ECO:0000313" key="1">
    <source>
        <dbReference type="EMBL" id="VVE12023.1"/>
    </source>
</evidence>